<dbReference type="InterPro" id="IPR036977">
    <property type="entry name" value="DNA_primase_Znf_CHC2"/>
</dbReference>
<evidence type="ECO:0000256" key="8">
    <source>
        <dbReference type="ARBA" id="ARBA00022833"/>
    </source>
</evidence>
<keyword evidence="9" id="KW-0804">Transcription</keyword>
<dbReference type="SUPFAM" id="SSF57783">
    <property type="entry name" value="Zinc beta-ribbon"/>
    <property type="match status" value="1"/>
</dbReference>
<proteinExistence type="predicted"/>
<dbReference type="Proteomes" id="UP000241680">
    <property type="component" value="Segment"/>
</dbReference>
<dbReference type="GO" id="GO:0000428">
    <property type="term" value="C:DNA-directed RNA polymerase complex"/>
    <property type="evidence" value="ECO:0007669"/>
    <property type="project" value="UniProtKB-KW"/>
</dbReference>
<dbReference type="Pfam" id="PF08275">
    <property type="entry name" value="DNAG_N"/>
    <property type="match status" value="1"/>
</dbReference>
<dbReference type="InterPro" id="IPR034154">
    <property type="entry name" value="TOPRIM_DnaG/twinkle"/>
</dbReference>
<feature type="domain" description="Toprim" evidence="10">
    <location>
        <begin position="178"/>
        <end position="266"/>
    </location>
</feature>
<dbReference type="Gene3D" id="3.40.1360.10">
    <property type="match status" value="1"/>
</dbReference>
<dbReference type="InterPro" id="IPR013264">
    <property type="entry name" value="DNAG_N"/>
</dbReference>
<keyword evidence="3" id="KW-0808">Transferase</keyword>
<sequence length="296" mass="33720">MSYYESSVKALLDNRGVEYVDKGKDLLVRCINPEHDDSNPSMRIDSQTGKFNCFSCGHHGNIFLSFGEFRSPVYDLLYEVKEKVQDIQRETRGLDIPEGAIPFDEDFRGIRKETFNNFSAFIYSHTDYENRVIFPISDVTGKIVCFNGRHLYSNASPKYKVYPEKATLPIFPFIPNCETLILVEGLFDMANLQDKGITNVACIFGTQNLTYNNAQQKLLPFLISGVGRIILLLDNDKAGKYSSRKLVDLLRATCKVRVDDLAYLLPEGKDPGDLTQEEVTKLSKKLENHLAKFRQF</sequence>
<dbReference type="CDD" id="cd01029">
    <property type="entry name" value="TOPRIM_primases"/>
    <property type="match status" value="1"/>
</dbReference>
<dbReference type="KEGG" id="vg:54985096"/>
<evidence type="ECO:0000256" key="7">
    <source>
        <dbReference type="ARBA" id="ARBA00022771"/>
    </source>
</evidence>
<dbReference type="Pfam" id="PF13155">
    <property type="entry name" value="Toprim_2"/>
    <property type="match status" value="1"/>
</dbReference>
<reference evidence="11 12" key="1">
    <citation type="journal article" date="2017" name="Sci. Rep.">
        <title>Analysis of the CRISPR-Cas system in bacteriophages active on epidemic strains of Vibrio cholerae in Bangladesh.</title>
        <authorList>
            <person name="Naser I.B."/>
            <person name="Hoque M.M."/>
            <person name="Nahid M.A."/>
            <person name="Tareq T.M."/>
            <person name="Rocky M.K."/>
            <person name="Faruque S.M."/>
        </authorList>
    </citation>
    <scope>NUCLEOTIDE SEQUENCE [LARGE SCALE GENOMIC DNA]</scope>
</reference>
<keyword evidence="7" id="KW-0863">Zinc-finger</keyword>
<evidence type="ECO:0000259" key="10">
    <source>
        <dbReference type="PROSITE" id="PS50880"/>
    </source>
</evidence>
<dbReference type="GO" id="GO:0006269">
    <property type="term" value="P:DNA replication, synthesis of primer"/>
    <property type="evidence" value="ECO:0007669"/>
    <property type="project" value="UniProtKB-KW"/>
</dbReference>
<dbReference type="SUPFAM" id="SSF56731">
    <property type="entry name" value="DNA primase core"/>
    <property type="match status" value="1"/>
</dbReference>
<dbReference type="PANTHER" id="PTHR30313:SF2">
    <property type="entry name" value="DNA PRIMASE"/>
    <property type="match status" value="1"/>
</dbReference>
<dbReference type="PROSITE" id="PS50880">
    <property type="entry name" value="TOPRIM"/>
    <property type="match status" value="1"/>
</dbReference>
<dbReference type="GO" id="GO:0003677">
    <property type="term" value="F:DNA binding"/>
    <property type="evidence" value="ECO:0007669"/>
    <property type="project" value="InterPro"/>
</dbReference>
<dbReference type="SMART" id="SM00493">
    <property type="entry name" value="TOPRIM"/>
    <property type="match status" value="1"/>
</dbReference>
<keyword evidence="12" id="KW-1185">Reference proteome</keyword>
<organism evidence="11 12">
    <name type="scientific">Vibrio phage JSF12</name>
    <dbReference type="NCBI Taxonomy" id="1983595"/>
    <lineage>
        <taxon>Viruses</taxon>
        <taxon>Duplodnaviria</taxon>
        <taxon>Heunggongvirae</taxon>
        <taxon>Uroviricota</taxon>
        <taxon>Caudoviricetes</taxon>
        <taxon>Demerecviridae</taxon>
        <taxon>Ermolyevavirinae</taxon>
        <taxon>Jesfedecavirus</taxon>
        <taxon>Jesfedecavirus JSF12</taxon>
    </lineage>
</organism>
<dbReference type="InterPro" id="IPR006171">
    <property type="entry name" value="TOPRIM_dom"/>
</dbReference>
<dbReference type="PANTHER" id="PTHR30313">
    <property type="entry name" value="DNA PRIMASE"/>
    <property type="match status" value="1"/>
</dbReference>
<evidence type="ECO:0000256" key="4">
    <source>
        <dbReference type="ARBA" id="ARBA00022695"/>
    </source>
</evidence>
<keyword evidence="1" id="KW-0240">DNA-directed RNA polymerase</keyword>
<evidence type="ECO:0000256" key="2">
    <source>
        <dbReference type="ARBA" id="ARBA00022515"/>
    </source>
</evidence>
<evidence type="ECO:0000256" key="5">
    <source>
        <dbReference type="ARBA" id="ARBA00022705"/>
    </source>
</evidence>
<dbReference type="InterPro" id="IPR037068">
    <property type="entry name" value="DNA_primase_core_N_sf"/>
</dbReference>
<protein>
    <submittedName>
        <fullName evidence="11">DNA primase</fullName>
    </submittedName>
</protein>
<dbReference type="Gene3D" id="3.90.580.10">
    <property type="entry name" value="Zinc finger, CHC2-type domain"/>
    <property type="match status" value="1"/>
</dbReference>
<evidence type="ECO:0000313" key="11">
    <source>
        <dbReference type="EMBL" id="ASV43656.1"/>
    </source>
</evidence>
<evidence type="ECO:0000313" key="12">
    <source>
        <dbReference type="Proteomes" id="UP000241680"/>
    </source>
</evidence>
<dbReference type="Pfam" id="PF01807">
    <property type="entry name" value="Zn_ribbon_DnaG"/>
    <property type="match status" value="1"/>
</dbReference>
<evidence type="ECO:0000256" key="1">
    <source>
        <dbReference type="ARBA" id="ARBA00022478"/>
    </source>
</evidence>
<keyword evidence="8" id="KW-0862">Zinc</keyword>
<keyword evidence="2" id="KW-0639">Primosome</keyword>
<keyword evidence="6" id="KW-0479">Metal-binding</keyword>
<evidence type="ECO:0000256" key="6">
    <source>
        <dbReference type="ARBA" id="ARBA00022723"/>
    </source>
</evidence>
<dbReference type="GeneID" id="54985096"/>
<dbReference type="GO" id="GO:0008270">
    <property type="term" value="F:zinc ion binding"/>
    <property type="evidence" value="ECO:0007669"/>
    <property type="project" value="UniProtKB-KW"/>
</dbReference>
<evidence type="ECO:0000256" key="3">
    <source>
        <dbReference type="ARBA" id="ARBA00022679"/>
    </source>
</evidence>
<dbReference type="InterPro" id="IPR002694">
    <property type="entry name" value="Znf_CHC2"/>
</dbReference>
<dbReference type="InterPro" id="IPR050219">
    <property type="entry name" value="DnaG_primase"/>
</dbReference>
<dbReference type="EMBL" id="KY883655">
    <property type="protein sequence ID" value="ASV43656.1"/>
    <property type="molecule type" value="Genomic_DNA"/>
</dbReference>
<dbReference type="GO" id="GO:0003899">
    <property type="term" value="F:DNA-directed RNA polymerase activity"/>
    <property type="evidence" value="ECO:0007669"/>
    <property type="project" value="InterPro"/>
</dbReference>
<name>A0A2D0YMI2_9CAUD</name>
<keyword evidence="5" id="KW-0235">DNA replication</keyword>
<accession>A0A2D0YMI2</accession>
<evidence type="ECO:0000256" key="9">
    <source>
        <dbReference type="ARBA" id="ARBA00023163"/>
    </source>
</evidence>
<keyword evidence="4" id="KW-0548">Nucleotidyltransferase</keyword>
<dbReference type="Gene3D" id="3.90.980.10">
    <property type="entry name" value="DNA primase, catalytic core, N-terminal domain"/>
    <property type="match status" value="1"/>
</dbReference>
<dbReference type="RefSeq" id="YP_009794821.1">
    <property type="nucleotide sequence ID" value="NC_047882.1"/>
</dbReference>